<dbReference type="SUPFAM" id="SSF141868">
    <property type="entry name" value="EAL domain-like"/>
    <property type="match status" value="1"/>
</dbReference>
<dbReference type="InterPro" id="IPR052155">
    <property type="entry name" value="Biofilm_reg_signaling"/>
</dbReference>
<gene>
    <name evidence="4" type="ORF">A0U89_04675</name>
</gene>
<dbReference type="PANTHER" id="PTHR44757:SF2">
    <property type="entry name" value="BIOFILM ARCHITECTURE MAINTENANCE PROTEIN MBAA"/>
    <property type="match status" value="1"/>
</dbReference>
<dbReference type="CDD" id="cd01948">
    <property type="entry name" value="EAL"/>
    <property type="match status" value="1"/>
</dbReference>
<keyword evidence="5" id="KW-1185">Reference proteome</keyword>
<dbReference type="SUPFAM" id="SSF55073">
    <property type="entry name" value="Nucleotide cyclase"/>
    <property type="match status" value="1"/>
</dbReference>
<organism evidence="4 5">
    <name type="scientific">Kozakia baliensis</name>
    <dbReference type="NCBI Taxonomy" id="153496"/>
    <lineage>
        <taxon>Bacteria</taxon>
        <taxon>Pseudomonadati</taxon>
        <taxon>Pseudomonadota</taxon>
        <taxon>Alphaproteobacteria</taxon>
        <taxon>Acetobacterales</taxon>
        <taxon>Acetobacteraceae</taxon>
        <taxon>Kozakia</taxon>
    </lineage>
</organism>
<evidence type="ECO:0000259" key="3">
    <source>
        <dbReference type="PROSITE" id="PS50887"/>
    </source>
</evidence>
<dbReference type="Gene3D" id="3.30.70.270">
    <property type="match status" value="1"/>
</dbReference>
<keyword evidence="1" id="KW-0812">Transmembrane</keyword>
<dbReference type="InterPro" id="IPR035919">
    <property type="entry name" value="EAL_sf"/>
</dbReference>
<dbReference type="Pfam" id="PF00563">
    <property type="entry name" value="EAL"/>
    <property type="match status" value="1"/>
</dbReference>
<reference evidence="4 5" key="1">
    <citation type="journal article" date="2016" name="Microb. Cell Fact.">
        <title>Dissection of exopolysaccharide biosynthesis in Kozakia baliensis.</title>
        <authorList>
            <person name="Brandt J.U."/>
            <person name="Jakob F."/>
            <person name="Behr J."/>
            <person name="Geissler A.J."/>
            <person name="Vogel R.F."/>
        </authorList>
    </citation>
    <scope>NUCLEOTIDE SEQUENCE [LARGE SCALE GENOMIC DNA]</scope>
    <source>
        <strain evidence="4 5">DSM 14400</strain>
    </source>
</reference>
<dbReference type="Proteomes" id="UP000179145">
    <property type="component" value="Chromosome"/>
</dbReference>
<accession>A0A1D8USC2</accession>
<dbReference type="KEGG" id="kba:A0U89_04675"/>
<dbReference type="SMART" id="SM00267">
    <property type="entry name" value="GGDEF"/>
    <property type="match status" value="1"/>
</dbReference>
<feature type="domain" description="GGDEF" evidence="3">
    <location>
        <begin position="279"/>
        <end position="411"/>
    </location>
</feature>
<dbReference type="CDD" id="cd01949">
    <property type="entry name" value="GGDEF"/>
    <property type="match status" value="1"/>
</dbReference>
<dbReference type="PANTHER" id="PTHR44757">
    <property type="entry name" value="DIGUANYLATE CYCLASE DGCP"/>
    <property type="match status" value="1"/>
</dbReference>
<evidence type="ECO:0000259" key="2">
    <source>
        <dbReference type="PROSITE" id="PS50883"/>
    </source>
</evidence>
<protein>
    <recommendedName>
        <fullName evidence="6">Diguanylate cyclase</fullName>
    </recommendedName>
</protein>
<keyword evidence="1" id="KW-1133">Transmembrane helix</keyword>
<dbReference type="NCBIfam" id="TIGR00254">
    <property type="entry name" value="GGDEF"/>
    <property type="match status" value="1"/>
</dbReference>
<name>A0A1D8USC2_9PROT</name>
<proteinExistence type="predicted"/>
<feature type="domain" description="EAL" evidence="2">
    <location>
        <begin position="420"/>
        <end position="670"/>
    </location>
</feature>
<dbReference type="InterPro" id="IPR029787">
    <property type="entry name" value="Nucleotide_cyclase"/>
</dbReference>
<dbReference type="PROSITE" id="PS50883">
    <property type="entry name" value="EAL"/>
    <property type="match status" value="1"/>
</dbReference>
<dbReference type="InterPro" id="IPR001633">
    <property type="entry name" value="EAL_dom"/>
</dbReference>
<dbReference type="SMART" id="SM00052">
    <property type="entry name" value="EAL"/>
    <property type="match status" value="1"/>
</dbReference>
<dbReference type="PROSITE" id="PS50887">
    <property type="entry name" value="GGDEF"/>
    <property type="match status" value="1"/>
</dbReference>
<feature type="transmembrane region" description="Helical" evidence="1">
    <location>
        <begin position="74"/>
        <end position="94"/>
    </location>
</feature>
<dbReference type="InterPro" id="IPR043128">
    <property type="entry name" value="Rev_trsase/Diguanyl_cyclase"/>
</dbReference>
<dbReference type="EMBL" id="CP014674">
    <property type="protein sequence ID" value="AOX16533.1"/>
    <property type="molecule type" value="Genomic_DNA"/>
</dbReference>
<keyword evidence="1" id="KW-0472">Membrane</keyword>
<dbReference type="InterPro" id="IPR000160">
    <property type="entry name" value="GGDEF_dom"/>
</dbReference>
<dbReference type="AlphaFoldDB" id="A0A1D8USC2"/>
<evidence type="ECO:0000313" key="5">
    <source>
        <dbReference type="Proteomes" id="UP000179145"/>
    </source>
</evidence>
<dbReference type="eggNOG" id="COG5001">
    <property type="taxonomic scope" value="Bacteria"/>
</dbReference>
<evidence type="ECO:0008006" key="6">
    <source>
        <dbReference type="Google" id="ProtNLM"/>
    </source>
</evidence>
<evidence type="ECO:0000313" key="4">
    <source>
        <dbReference type="EMBL" id="AOX16533.1"/>
    </source>
</evidence>
<evidence type="ECO:0000256" key="1">
    <source>
        <dbReference type="SAM" id="Phobius"/>
    </source>
</evidence>
<feature type="transmembrane region" description="Helical" evidence="1">
    <location>
        <begin position="29"/>
        <end position="46"/>
    </location>
</feature>
<dbReference type="STRING" id="153496.A0U89_04675"/>
<dbReference type="Pfam" id="PF00990">
    <property type="entry name" value="GGDEF"/>
    <property type="match status" value="1"/>
</dbReference>
<dbReference type="Gene3D" id="3.20.20.450">
    <property type="entry name" value="EAL domain"/>
    <property type="match status" value="1"/>
</dbReference>
<sequence length="686" mass="76457">MQGLTFLLGMTWASMPFTLFLHANADMRVVIACICAGLIATSIAFVSIRGVTAAMAMPIAISSGITLWRSGDSAFVWLEVALAIYTAFILVVSWQVRRLMDRFNLIRIQQKDQQETLQLFLGKTEKSVLSWIWETDEKGFLRFVSADLAAALHQDVSKIENQPMGELLQRFAEKSSVNEERLSQLQNCLDAAIVFRDVTIALQLDQQIQHWSIAGRPLFDEYARFYGFRGLASDITAELIAHERASFQARHDALTGLPNRYAFDEALRQALSELGRFAKPFAIFCIDLDHFKSLNDRYGHNVGDHLLRAAARRIAAVIGPDDILTRFGGDEFILLVNNLNIPQIENLANAMIGAFSAPFLVEEESILLSLSIGISLAPAAGDSVEALLNAADLALYQVKENGGCSWCFFEAAFRYQVEQRRNILRDLRTAITQKSLTLVYQPVVDAHTLSLRGFEALARWHRPGNGPVSPDKFIRLAEEAGLIKILGAWILEEACLAAQRWPHSLFISVNVSCGQLYEPNFVQDVQAILSRTGLEPGRLELEITESIFMDAEGVSFGILRALTDIGVRIVLDDFGRGFSSLGFLKDFSFSKIKIDTGFTRDMMHDRRSAAIVRSVITLAGELGIVMTAEGVETNEQLTILQRYGCTQVQGYLFSLPLAEKDIKGLLMSLRHDGASAHKKTYMFEQR</sequence>